<accession>A0A285VKF1</accession>
<protein>
    <submittedName>
        <fullName evidence="2">Uncharacterized protein</fullName>
    </submittedName>
</protein>
<keyword evidence="3" id="KW-1185">Reference proteome</keyword>
<evidence type="ECO:0000313" key="3">
    <source>
        <dbReference type="Proteomes" id="UP000219435"/>
    </source>
</evidence>
<evidence type="ECO:0000313" key="2">
    <source>
        <dbReference type="EMBL" id="SOC53041.1"/>
    </source>
</evidence>
<dbReference type="EMBL" id="OBQI01000007">
    <property type="protein sequence ID" value="SOC53041.1"/>
    <property type="molecule type" value="Genomic_DNA"/>
</dbReference>
<evidence type="ECO:0000256" key="1">
    <source>
        <dbReference type="SAM" id="MobiDB-lite"/>
    </source>
</evidence>
<reference evidence="3" key="1">
    <citation type="submission" date="2017-08" db="EMBL/GenBank/DDBJ databases">
        <authorList>
            <person name="Varghese N."/>
            <person name="Submissions S."/>
        </authorList>
    </citation>
    <scope>NUCLEOTIDE SEQUENCE [LARGE SCALE GENOMIC DNA]</scope>
    <source>
        <strain evidence="3">DSM 4725</strain>
    </source>
</reference>
<proteinExistence type="predicted"/>
<name>A0A285VKF1_9ACTN</name>
<feature type="compositionally biased region" description="Basic and acidic residues" evidence="1">
    <location>
        <begin position="25"/>
        <end position="34"/>
    </location>
</feature>
<feature type="region of interest" description="Disordered" evidence="1">
    <location>
        <begin position="23"/>
        <end position="63"/>
    </location>
</feature>
<feature type="compositionally biased region" description="Low complexity" evidence="1">
    <location>
        <begin position="46"/>
        <end position="63"/>
    </location>
</feature>
<organism evidence="2 3">
    <name type="scientific">Blastococcus aggregatus</name>
    <dbReference type="NCBI Taxonomy" id="38502"/>
    <lineage>
        <taxon>Bacteria</taxon>
        <taxon>Bacillati</taxon>
        <taxon>Actinomycetota</taxon>
        <taxon>Actinomycetes</taxon>
        <taxon>Geodermatophilales</taxon>
        <taxon>Geodermatophilaceae</taxon>
        <taxon>Blastococcus</taxon>
    </lineage>
</organism>
<dbReference type="AlphaFoldDB" id="A0A285VKF1"/>
<gene>
    <name evidence="2" type="ORF">SAMN05660748_4307</name>
</gene>
<dbReference type="Proteomes" id="UP000219435">
    <property type="component" value="Unassembled WGS sequence"/>
</dbReference>
<sequence length="63" mass="6797">MLDKAGTRDMAVESACVVLPSHQTEASRLKEYRNSPRKPLRHETNSPATAAAVSVPASGHPDR</sequence>